<dbReference type="Proteomes" id="UP000236178">
    <property type="component" value="Unassembled WGS sequence"/>
</dbReference>
<dbReference type="PROSITE" id="PS50146">
    <property type="entry name" value="DAGK"/>
    <property type="match status" value="1"/>
</dbReference>
<dbReference type="InterPro" id="IPR017438">
    <property type="entry name" value="ATP-NAD_kinase_N"/>
</dbReference>
<dbReference type="Pfam" id="PF00781">
    <property type="entry name" value="DAGK_cat"/>
    <property type="match status" value="1"/>
</dbReference>
<evidence type="ECO:0000256" key="1">
    <source>
        <dbReference type="SAM" id="MobiDB-lite"/>
    </source>
</evidence>
<dbReference type="GO" id="GO:0016301">
    <property type="term" value="F:kinase activity"/>
    <property type="evidence" value="ECO:0007669"/>
    <property type="project" value="UniProtKB-KW"/>
</dbReference>
<dbReference type="AlphaFoldDB" id="A0A2I0SNT1"/>
<dbReference type="SUPFAM" id="SSF111331">
    <property type="entry name" value="NAD kinase/diacylglycerol kinase-like"/>
    <property type="match status" value="1"/>
</dbReference>
<evidence type="ECO:0000259" key="3">
    <source>
        <dbReference type="PROSITE" id="PS50146"/>
    </source>
</evidence>
<feature type="transmembrane region" description="Helical" evidence="2">
    <location>
        <begin position="65"/>
        <end position="86"/>
    </location>
</feature>
<sequence>MSTQTGPPARERWAARASLASAALAVALPLAFGGVRGFLLLLAALAAMAVAAAALWWALTRRGPVRWIAGLLAVLLPLAAVVVLAVTLLWTLLLSPLLWIVAVWCGRYALRSARGRSRPMREHRAPPPRKPFVLMNPRSGGGKVERFGLVEKAERLGARVVLLDPEQHQDVTELARRAVADGADLLGVAGGDGTQALVAAVAAEHGLPFLVVSAGTRNHFAMDLGLDRDDPSTCLDALTDGVELRVDLGFAGEHPFVNNASFGAYAAVVQDPAYRDDKIGTILELLPDLLTRERGPVLTAHAAGTTLEAPQAVLVSNNPYRTNDPAGLGRRERLDSGLLGVLGVKVDSAVEAAALLLAPAPQGLAVLTAREVVVTADGGELEAGIDGEAMVLPTPVRCRVEPGALRVRVPKDRPGVPAVQPALDWRRLVAMALLVSRTAGVHRPGRGPGREQRPEERSGTP</sequence>
<dbReference type="RefSeq" id="WP_103550558.1">
    <property type="nucleotide sequence ID" value="NZ_JBHJSK010000014.1"/>
</dbReference>
<evidence type="ECO:0000256" key="2">
    <source>
        <dbReference type="SAM" id="Phobius"/>
    </source>
</evidence>
<evidence type="ECO:0000313" key="5">
    <source>
        <dbReference type="Proteomes" id="UP000236178"/>
    </source>
</evidence>
<evidence type="ECO:0000313" key="4">
    <source>
        <dbReference type="EMBL" id="PKT71593.1"/>
    </source>
</evidence>
<reference evidence="4 5" key="1">
    <citation type="submission" date="2017-12" db="EMBL/GenBank/DDBJ databases">
        <title>Streptomyces populusis sp. nov., a novel endophytic actinobacterium isolated from stems of Populus adenopoda Maxim.</title>
        <authorList>
            <person name="Wang Z."/>
        </authorList>
    </citation>
    <scope>NUCLEOTIDE SEQUENCE [LARGE SCALE GENOMIC DNA]</scope>
    <source>
        <strain evidence="4 5">A249</strain>
    </source>
</reference>
<proteinExistence type="predicted"/>
<keyword evidence="5" id="KW-1185">Reference proteome</keyword>
<keyword evidence="2" id="KW-1133">Transmembrane helix</keyword>
<dbReference type="EMBL" id="PJOS01000032">
    <property type="protein sequence ID" value="PKT71593.1"/>
    <property type="molecule type" value="Genomic_DNA"/>
</dbReference>
<feature type="compositionally biased region" description="Basic and acidic residues" evidence="1">
    <location>
        <begin position="448"/>
        <end position="461"/>
    </location>
</feature>
<dbReference type="Gene3D" id="3.40.50.10330">
    <property type="entry name" value="Probable inorganic polyphosphate/atp-NAD kinase, domain 1"/>
    <property type="match status" value="1"/>
</dbReference>
<dbReference type="InterPro" id="IPR001206">
    <property type="entry name" value="Diacylglycerol_kinase_cat_dom"/>
</dbReference>
<organism evidence="4 5">
    <name type="scientific">Streptomyces populi</name>
    <dbReference type="NCBI Taxonomy" id="2058924"/>
    <lineage>
        <taxon>Bacteria</taxon>
        <taxon>Bacillati</taxon>
        <taxon>Actinomycetota</taxon>
        <taxon>Actinomycetes</taxon>
        <taxon>Kitasatosporales</taxon>
        <taxon>Streptomycetaceae</taxon>
        <taxon>Streptomyces</taxon>
    </lineage>
</organism>
<gene>
    <name evidence="4" type="ORF">CW362_18240</name>
</gene>
<dbReference type="OrthoDB" id="3208200at2"/>
<keyword evidence="2" id="KW-0812">Transmembrane</keyword>
<dbReference type="InterPro" id="IPR016064">
    <property type="entry name" value="NAD/diacylglycerol_kinase_sf"/>
</dbReference>
<feature type="transmembrane region" description="Helical" evidence="2">
    <location>
        <begin position="38"/>
        <end position="58"/>
    </location>
</feature>
<keyword evidence="2" id="KW-0472">Membrane</keyword>
<name>A0A2I0SNT1_9ACTN</name>
<feature type="transmembrane region" description="Helical" evidence="2">
    <location>
        <begin position="13"/>
        <end position="32"/>
    </location>
</feature>
<feature type="domain" description="DAGKc" evidence="3">
    <location>
        <begin position="126"/>
        <end position="254"/>
    </location>
</feature>
<dbReference type="Gene3D" id="2.60.200.40">
    <property type="match status" value="1"/>
</dbReference>
<protein>
    <submittedName>
        <fullName evidence="4">Diacylglycerol kinase</fullName>
    </submittedName>
</protein>
<feature type="region of interest" description="Disordered" evidence="1">
    <location>
        <begin position="440"/>
        <end position="461"/>
    </location>
</feature>
<accession>A0A2I0SNT1</accession>
<comment type="caution">
    <text evidence="4">The sequence shown here is derived from an EMBL/GenBank/DDBJ whole genome shotgun (WGS) entry which is preliminary data.</text>
</comment>
<keyword evidence="4" id="KW-0808">Transferase</keyword>
<keyword evidence="4" id="KW-0418">Kinase</keyword>